<organism evidence="2 3">
    <name type="scientific">Phnomibacter ginsenosidimutans</name>
    <dbReference type="NCBI Taxonomy" id="2676868"/>
    <lineage>
        <taxon>Bacteria</taxon>
        <taxon>Pseudomonadati</taxon>
        <taxon>Bacteroidota</taxon>
        <taxon>Chitinophagia</taxon>
        <taxon>Chitinophagales</taxon>
        <taxon>Chitinophagaceae</taxon>
        <taxon>Phnomibacter</taxon>
    </lineage>
</organism>
<evidence type="ECO:0000313" key="3">
    <source>
        <dbReference type="Proteomes" id="UP000426027"/>
    </source>
</evidence>
<dbReference type="EMBL" id="CP046566">
    <property type="protein sequence ID" value="QGW29308.1"/>
    <property type="molecule type" value="Genomic_DNA"/>
</dbReference>
<dbReference type="Proteomes" id="UP000426027">
    <property type="component" value="Chromosome"/>
</dbReference>
<dbReference type="PANTHER" id="PTHR43441:SF11">
    <property type="entry name" value="RIBOSOMAL-PROTEIN-SERINE ACETYLTRANSFERASE"/>
    <property type="match status" value="1"/>
</dbReference>
<dbReference type="InterPro" id="IPR000182">
    <property type="entry name" value="GNAT_dom"/>
</dbReference>
<dbReference type="GO" id="GO:0005737">
    <property type="term" value="C:cytoplasm"/>
    <property type="evidence" value="ECO:0007669"/>
    <property type="project" value="TreeGrafter"/>
</dbReference>
<dbReference type="InterPro" id="IPR051908">
    <property type="entry name" value="Ribosomal_N-acetyltransferase"/>
</dbReference>
<accession>A0A6I6GNQ5</accession>
<dbReference type="InterPro" id="IPR016181">
    <property type="entry name" value="Acyl_CoA_acyltransferase"/>
</dbReference>
<evidence type="ECO:0000259" key="1">
    <source>
        <dbReference type="PROSITE" id="PS51186"/>
    </source>
</evidence>
<reference evidence="2 3" key="1">
    <citation type="submission" date="2019-11" db="EMBL/GenBank/DDBJ databases">
        <authorList>
            <person name="Im W.T."/>
        </authorList>
    </citation>
    <scope>NUCLEOTIDE SEQUENCE [LARGE SCALE GENOMIC DNA]</scope>
    <source>
        <strain evidence="2 3">SB-02</strain>
    </source>
</reference>
<dbReference type="PROSITE" id="PS51186">
    <property type="entry name" value="GNAT"/>
    <property type="match status" value="1"/>
</dbReference>
<dbReference type="Pfam" id="PF13302">
    <property type="entry name" value="Acetyltransf_3"/>
    <property type="match status" value="1"/>
</dbReference>
<evidence type="ECO:0000313" key="2">
    <source>
        <dbReference type="EMBL" id="QGW29308.1"/>
    </source>
</evidence>
<keyword evidence="2" id="KW-0808">Transferase</keyword>
<dbReference type="KEGG" id="fls:GLV81_15355"/>
<proteinExistence type="predicted"/>
<name>A0A6I6GNQ5_9BACT</name>
<keyword evidence="3" id="KW-1185">Reference proteome</keyword>
<gene>
    <name evidence="2" type="ORF">GLV81_15355</name>
</gene>
<dbReference type="PANTHER" id="PTHR43441">
    <property type="entry name" value="RIBOSOMAL-PROTEIN-SERINE ACETYLTRANSFERASE"/>
    <property type="match status" value="1"/>
</dbReference>
<feature type="domain" description="N-acetyltransferase" evidence="1">
    <location>
        <begin position="17"/>
        <end position="182"/>
    </location>
</feature>
<dbReference type="GO" id="GO:0008999">
    <property type="term" value="F:protein-N-terminal-alanine acetyltransferase activity"/>
    <property type="evidence" value="ECO:0007669"/>
    <property type="project" value="TreeGrafter"/>
</dbReference>
<sequence length="184" mass="21263">MRYFQLNEFPVIQLEQATLRGMLPTDAEALFVLRSNPHIMHYVPRPLATHKDEATQLIAAIQQGFDEGNSLTWGIAEHTSNRIIGTLGFWRIEPENHRAEIGYLLHTDYHGKGLMKAAIRTACRFVFDTLPLHSIEAKIDSTNIASWKTIEHCGFRREAHFRENFFHKGHFVDTYVYVLLRSDV</sequence>
<dbReference type="GO" id="GO:1990189">
    <property type="term" value="F:protein N-terminal-serine acetyltransferase activity"/>
    <property type="evidence" value="ECO:0007669"/>
    <property type="project" value="TreeGrafter"/>
</dbReference>
<dbReference type="Gene3D" id="3.40.630.30">
    <property type="match status" value="1"/>
</dbReference>
<dbReference type="CDD" id="cd04301">
    <property type="entry name" value="NAT_SF"/>
    <property type="match status" value="1"/>
</dbReference>
<dbReference type="SUPFAM" id="SSF55729">
    <property type="entry name" value="Acyl-CoA N-acyltransferases (Nat)"/>
    <property type="match status" value="1"/>
</dbReference>
<dbReference type="AlphaFoldDB" id="A0A6I6GNQ5"/>
<protein>
    <submittedName>
        <fullName evidence="2">GNAT family N-acetyltransferase</fullName>
    </submittedName>
</protein>
<dbReference type="RefSeq" id="WP_157479660.1">
    <property type="nucleotide sequence ID" value="NZ_CP046566.1"/>
</dbReference>